<keyword evidence="2" id="KW-1185">Reference proteome</keyword>
<gene>
    <name evidence="1" type="ORF">IWQ57_005424</name>
</gene>
<accession>A0ACC1JN32</accession>
<proteinExistence type="predicted"/>
<dbReference type="Proteomes" id="UP001140234">
    <property type="component" value="Unassembled WGS sequence"/>
</dbReference>
<protein>
    <submittedName>
        <fullName evidence="1">Uncharacterized protein</fullName>
    </submittedName>
</protein>
<name>A0ACC1JN32_9FUNG</name>
<organism evidence="1 2">
    <name type="scientific">Coemansia nantahalensis</name>
    <dbReference type="NCBI Taxonomy" id="2789366"/>
    <lineage>
        <taxon>Eukaryota</taxon>
        <taxon>Fungi</taxon>
        <taxon>Fungi incertae sedis</taxon>
        <taxon>Zoopagomycota</taxon>
        <taxon>Kickxellomycotina</taxon>
        <taxon>Kickxellomycetes</taxon>
        <taxon>Kickxellales</taxon>
        <taxon>Kickxellaceae</taxon>
        <taxon>Coemansia</taxon>
    </lineage>
</organism>
<dbReference type="EMBL" id="JANBUJ010002602">
    <property type="protein sequence ID" value="KAJ2763824.1"/>
    <property type="molecule type" value="Genomic_DNA"/>
</dbReference>
<sequence length="239" mass="25802">PPRPPAHLGRAVCARAGQAVCRAAGAVHAAGAAVERVGRAGDAGCHPARARGALGPGRGRRPEPHVLDSVLEHRHRRAQPPREPDRPPRPARRTRGRLHGAGHRAGYRRGGRRRCGVRARVVGRHIHPRRAGHPRRGCAGAAGGARLWRPGAGPRRVAAARRPGPPGAGRAHKVRRPLRHWRAAGLLLDAGLRLWPCGPLGRHGRRPGLHRRRRGRRRPADRLAAAGRQLCAVHHLAPL</sequence>
<feature type="non-terminal residue" evidence="1">
    <location>
        <position position="1"/>
    </location>
</feature>
<reference evidence="1" key="1">
    <citation type="submission" date="2022-07" db="EMBL/GenBank/DDBJ databases">
        <title>Phylogenomic reconstructions and comparative analyses of Kickxellomycotina fungi.</title>
        <authorList>
            <person name="Reynolds N.K."/>
            <person name="Stajich J.E."/>
            <person name="Barry K."/>
            <person name="Grigoriev I.V."/>
            <person name="Crous P."/>
            <person name="Smith M.E."/>
        </authorList>
    </citation>
    <scope>NUCLEOTIDE SEQUENCE</scope>
    <source>
        <strain evidence="1">CBS 109366</strain>
    </source>
</reference>
<evidence type="ECO:0000313" key="2">
    <source>
        <dbReference type="Proteomes" id="UP001140234"/>
    </source>
</evidence>
<feature type="non-terminal residue" evidence="1">
    <location>
        <position position="239"/>
    </location>
</feature>
<evidence type="ECO:0000313" key="1">
    <source>
        <dbReference type="EMBL" id="KAJ2763824.1"/>
    </source>
</evidence>
<comment type="caution">
    <text evidence="1">The sequence shown here is derived from an EMBL/GenBank/DDBJ whole genome shotgun (WGS) entry which is preliminary data.</text>
</comment>